<dbReference type="InterPro" id="IPR015424">
    <property type="entry name" value="PyrdxlP-dep_Trfase"/>
</dbReference>
<keyword evidence="1" id="KW-0663">Pyridoxal phosphate</keyword>
<dbReference type="PANTHER" id="PTHR43586">
    <property type="entry name" value="CYSTEINE DESULFURASE"/>
    <property type="match status" value="1"/>
</dbReference>
<feature type="domain" description="Aminotransferase class V" evidence="2">
    <location>
        <begin position="74"/>
        <end position="516"/>
    </location>
</feature>
<proteinExistence type="predicted"/>
<dbReference type="PANTHER" id="PTHR43586:SF8">
    <property type="entry name" value="CYSTEINE DESULFURASE 1, CHLOROPLASTIC"/>
    <property type="match status" value="1"/>
</dbReference>
<dbReference type="SUPFAM" id="SSF53383">
    <property type="entry name" value="PLP-dependent transferases"/>
    <property type="match status" value="1"/>
</dbReference>
<gene>
    <name evidence="3" type="ORF">LVIROSA_LOCUS16690</name>
</gene>
<dbReference type="Pfam" id="PF00266">
    <property type="entry name" value="Aminotran_5"/>
    <property type="match status" value="1"/>
</dbReference>
<dbReference type="InterPro" id="IPR015421">
    <property type="entry name" value="PyrdxlP-dep_Trfase_major"/>
</dbReference>
<dbReference type="InterPro" id="IPR015422">
    <property type="entry name" value="PyrdxlP-dep_Trfase_small"/>
</dbReference>
<sequence>MLPTLLTNPKVVEQQCFKAINVNNDISDCGMLRKGTQLPESDSTVDAKLSWVRSQIIGGVAEIHTPFGIRKLTYADHTATGRCLEYIEDYIIHAVLPFYGNTHTSDSYVGDQTMKMLHEATEFVKKCLGGTQDDALLFCGSGTTAAIKRLQEVMGISIPSVLREKVLKSCLTSEERWVVFVGPYEHHSNLLSWRQSLAEVIEIGLNNEGLINMDDLKSQLNLYRGTGRPMLGSFSACSNVTGICSDTRSLSRLLHEYGAFACFDFAASGPYVEIDMRSGADDGYDAIALSPHKFLGGPGSPGILLMSKTLYKLKDSPPSTCGGGTVNFVNCFNEKVRQSLENWPSWHCMDTLYVNDIEEREDAGTPQIIQRVKVALAFQVKEYISCEVICKKERNYIEKALERLVKNPNIWVLGNTTVERQPILSFLVYTTTDTSDTEAGTHNKPLNGAFAAKLMNDLFGIQARGGCACAGPYAHFLLGIDEQHSLSIKSAVEMGYNGAKLGWTRVSFPYYMSNEEYEFILAAIEFIASYGQRFLSLYQFNWTTGSWTFKTKAFEEIMLKEKDLKFCTLFCTNATKAFQVKRTKLKTHNCKTTEGAYIDTYSFYLDVANYIGKLLPKFPSHHTVPKVIDLDHVIYFV</sequence>
<name>A0AAU9MSJ1_9ASTR</name>
<accession>A0AAU9MSJ1</accession>
<evidence type="ECO:0000313" key="4">
    <source>
        <dbReference type="Proteomes" id="UP001157418"/>
    </source>
</evidence>
<evidence type="ECO:0000259" key="2">
    <source>
        <dbReference type="Pfam" id="PF00266"/>
    </source>
</evidence>
<evidence type="ECO:0000313" key="3">
    <source>
        <dbReference type="EMBL" id="CAH1429865.1"/>
    </source>
</evidence>
<evidence type="ECO:0000256" key="1">
    <source>
        <dbReference type="ARBA" id="ARBA00022898"/>
    </source>
</evidence>
<dbReference type="InterPro" id="IPR000192">
    <property type="entry name" value="Aminotrans_V_dom"/>
</dbReference>
<dbReference type="AlphaFoldDB" id="A0AAU9MSJ1"/>
<dbReference type="Gene3D" id="3.90.1150.10">
    <property type="entry name" value="Aspartate Aminotransferase, domain 1"/>
    <property type="match status" value="1"/>
</dbReference>
<reference evidence="3 4" key="1">
    <citation type="submission" date="2022-01" db="EMBL/GenBank/DDBJ databases">
        <authorList>
            <person name="Xiong W."/>
            <person name="Schranz E."/>
        </authorList>
    </citation>
    <scope>NUCLEOTIDE SEQUENCE [LARGE SCALE GENOMIC DNA]</scope>
</reference>
<dbReference type="Gene3D" id="3.40.640.10">
    <property type="entry name" value="Type I PLP-dependent aspartate aminotransferase-like (Major domain)"/>
    <property type="match status" value="1"/>
</dbReference>
<dbReference type="Proteomes" id="UP001157418">
    <property type="component" value="Unassembled WGS sequence"/>
</dbReference>
<dbReference type="EMBL" id="CAKMRJ010003184">
    <property type="protein sequence ID" value="CAH1429865.1"/>
    <property type="molecule type" value="Genomic_DNA"/>
</dbReference>
<keyword evidence="4" id="KW-1185">Reference proteome</keyword>
<protein>
    <recommendedName>
        <fullName evidence="2">Aminotransferase class V domain-containing protein</fullName>
    </recommendedName>
</protein>
<organism evidence="3 4">
    <name type="scientific">Lactuca virosa</name>
    <dbReference type="NCBI Taxonomy" id="75947"/>
    <lineage>
        <taxon>Eukaryota</taxon>
        <taxon>Viridiplantae</taxon>
        <taxon>Streptophyta</taxon>
        <taxon>Embryophyta</taxon>
        <taxon>Tracheophyta</taxon>
        <taxon>Spermatophyta</taxon>
        <taxon>Magnoliopsida</taxon>
        <taxon>eudicotyledons</taxon>
        <taxon>Gunneridae</taxon>
        <taxon>Pentapetalae</taxon>
        <taxon>asterids</taxon>
        <taxon>campanulids</taxon>
        <taxon>Asterales</taxon>
        <taxon>Asteraceae</taxon>
        <taxon>Cichorioideae</taxon>
        <taxon>Cichorieae</taxon>
        <taxon>Lactucinae</taxon>
        <taxon>Lactuca</taxon>
    </lineage>
</organism>
<comment type="caution">
    <text evidence="3">The sequence shown here is derived from an EMBL/GenBank/DDBJ whole genome shotgun (WGS) entry which is preliminary data.</text>
</comment>